<gene>
    <name evidence="1" type="ORF">RSPPHO_02971</name>
</gene>
<dbReference type="AlphaFoldDB" id="H6SQ78"/>
<proteinExistence type="predicted"/>
<accession>H6SQ78</accession>
<sequence>MRLSEEPVALKRVPKLHQTRLHIEVNGNVAAHWPRSLFNIVYLDSQSLKPNRIKDPFRRDLRALAPQLGMSEDQVWDALREELFCSSTFGSRIRRIGEYRAEVRSAGSDFFYETGGLAGSEHSFALFDVLLRMIRADPRPTPWMIIVDSSLFLGLDSDNKRRLVEALTQLDEPAVQTLVCVNYETDAIDLKAADAEKWVGSSVAGALTVHSFL</sequence>
<dbReference type="PATRIC" id="fig|1150469.3.peg.3351"/>
<dbReference type="Proteomes" id="UP000033220">
    <property type="component" value="Chromosome DSM 122"/>
</dbReference>
<dbReference type="KEGG" id="rpm:RSPPHO_02971"/>
<keyword evidence="2" id="KW-1185">Reference proteome</keyword>
<organism evidence="1 2">
    <name type="scientific">Pararhodospirillum photometricum DSM 122</name>
    <dbReference type="NCBI Taxonomy" id="1150469"/>
    <lineage>
        <taxon>Bacteria</taxon>
        <taxon>Pseudomonadati</taxon>
        <taxon>Pseudomonadota</taxon>
        <taxon>Alphaproteobacteria</taxon>
        <taxon>Rhodospirillales</taxon>
        <taxon>Rhodospirillaceae</taxon>
        <taxon>Pararhodospirillum</taxon>
    </lineage>
</organism>
<evidence type="ECO:0000313" key="1">
    <source>
        <dbReference type="EMBL" id="CCG09597.1"/>
    </source>
</evidence>
<dbReference type="EMBL" id="HE663493">
    <property type="protein sequence ID" value="CCG09597.1"/>
    <property type="molecule type" value="Genomic_DNA"/>
</dbReference>
<dbReference type="HOGENOM" id="CLU_1293483_0_0_5"/>
<reference evidence="1 2" key="1">
    <citation type="submission" date="2012-02" db="EMBL/GenBank/DDBJ databases">
        <title>Shotgun genome sequence of Phaeospirillum photometricum DSM 122.</title>
        <authorList>
            <person name="Duquesne K."/>
            <person name="Sturgis J."/>
        </authorList>
    </citation>
    <scope>NUCLEOTIDE SEQUENCE [LARGE SCALE GENOMIC DNA]</scope>
    <source>
        <strain evidence="2">DSM122</strain>
    </source>
</reference>
<protein>
    <submittedName>
        <fullName evidence="1">Uncharacterized protein</fullName>
    </submittedName>
</protein>
<name>H6SQ78_PARPM</name>
<evidence type="ECO:0000313" key="2">
    <source>
        <dbReference type="Proteomes" id="UP000033220"/>
    </source>
</evidence>